<dbReference type="AlphaFoldDB" id="V8QYB8"/>
<gene>
    <name evidence="2" type="ORF">W822_00660</name>
</gene>
<feature type="region of interest" description="Disordered" evidence="1">
    <location>
        <begin position="149"/>
        <end position="172"/>
    </location>
</feature>
<dbReference type="InterPro" id="IPR021333">
    <property type="entry name" value="DUF2946"/>
</dbReference>
<reference evidence="2 3" key="1">
    <citation type="journal article" date="2014" name="Genome Announc.">
        <title>Draft Genome Sequence of Advenella kashmirensis Strain W13003, a Polycyclic Aromatic Hydrocarbon-Degrading Bacterium.</title>
        <authorList>
            <person name="Wang X."/>
            <person name="Jin D."/>
            <person name="Zhou L."/>
            <person name="Wu L."/>
            <person name="An W."/>
            <person name="Zhao L."/>
        </authorList>
    </citation>
    <scope>NUCLEOTIDE SEQUENCE [LARGE SCALE GENOMIC DNA]</scope>
    <source>
        <strain evidence="2 3">W13003</strain>
    </source>
</reference>
<protein>
    <recommendedName>
        <fullName evidence="4">DUF2946 domain-containing protein</fullName>
    </recommendedName>
</protein>
<dbReference type="EMBL" id="AYXT01000001">
    <property type="protein sequence ID" value="ETF04622.1"/>
    <property type="molecule type" value="Genomic_DNA"/>
</dbReference>
<dbReference type="OrthoDB" id="8665387at2"/>
<organism evidence="2 3">
    <name type="scientific">Advenella kashmirensis W13003</name>
    <dbReference type="NCBI Taxonomy" id="1424334"/>
    <lineage>
        <taxon>Bacteria</taxon>
        <taxon>Pseudomonadati</taxon>
        <taxon>Pseudomonadota</taxon>
        <taxon>Betaproteobacteria</taxon>
        <taxon>Burkholderiales</taxon>
        <taxon>Alcaligenaceae</taxon>
    </lineage>
</organism>
<evidence type="ECO:0000256" key="1">
    <source>
        <dbReference type="SAM" id="MobiDB-lite"/>
    </source>
</evidence>
<dbReference type="HOGENOM" id="CLU_132469_0_0_4"/>
<name>V8QYB8_9BURK</name>
<evidence type="ECO:0000313" key="3">
    <source>
        <dbReference type="Proteomes" id="UP000018733"/>
    </source>
</evidence>
<evidence type="ECO:0008006" key="4">
    <source>
        <dbReference type="Google" id="ProtNLM"/>
    </source>
</evidence>
<proteinExistence type="predicted"/>
<dbReference type="Proteomes" id="UP000018733">
    <property type="component" value="Unassembled WGS sequence"/>
</dbReference>
<dbReference type="eggNOG" id="ENOG5033AZC">
    <property type="taxonomic scope" value="Bacteria"/>
</dbReference>
<sequence>MHPAWLTMESFPCRSLHYSVFLADIRYNFAMFAFRKPSSLKELAVWQILFCLTVLSFVLRSTIPSGYMPDSSASRNGTIALTLCSAGGGNATILLDLQGKTKHSSSDEHNAGQHCAFGVVASQGVLPTSVSILPAMTVLSQPLPARQRNLALPPMPAQGPPLGSRAPPSHLG</sequence>
<dbReference type="PATRIC" id="fig|1424334.3.peg.137"/>
<evidence type="ECO:0000313" key="2">
    <source>
        <dbReference type="EMBL" id="ETF04622.1"/>
    </source>
</evidence>
<keyword evidence="3" id="KW-1185">Reference proteome</keyword>
<dbReference type="Pfam" id="PF11162">
    <property type="entry name" value="DUF2946"/>
    <property type="match status" value="1"/>
</dbReference>
<comment type="caution">
    <text evidence="2">The sequence shown here is derived from an EMBL/GenBank/DDBJ whole genome shotgun (WGS) entry which is preliminary data.</text>
</comment>
<accession>V8QYB8</accession>
<dbReference type="RefSeq" id="WP_024003203.1">
    <property type="nucleotide sequence ID" value="NZ_KI650979.1"/>
</dbReference>
<dbReference type="STRING" id="1424334.W822_00660"/>